<comment type="subcellular location">
    <subcellularLocation>
        <location evidence="1 8">Cell membrane</location>
        <topology evidence="1 8">Multi-pass membrane protein</topology>
    </subcellularLocation>
</comment>
<reference evidence="10 11" key="1">
    <citation type="journal article" date="2016" name="Antonie Van Leeuwenhoek">
        <title>Dongia soli sp. nov., isolated from soil from Dokdo, Korea.</title>
        <authorList>
            <person name="Kim D.U."/>
            <person name="Lee H."/>
            <person name="Kim H."/>
            <person name="Kim S.G."/>
            <person name="Ka J.O."/>
        </authorList>
    </citation>
    <scope>NUCLEOTIDE SEQUENCE [LARGE SCALE GENOMIC DNA]</scope>
    <source>
        <strain evidence="10 11">D78</strain>
    </source>
</reference>
<dbReference type="SUPFAM" id="SSF161098">
    <property type="entry name" value="MetI-like"/>
    <property type="match status" value="1"/>
</dbReference>
<evidence type="ECO:0000313" key="10">
    <source>
        <dbReference type="EMBL" id="MDY0883758.1"/>
    </source>
</evidence>
<keyword evidence="4" id="KW-1003">Cell membrane</keyword>
<feature type="transmembrane region" description="Helical" evidence="8">
    <location>
        <begin position="99"/>
        <end position="122"/>
    </location>
</feature>
<name>A0ABU5EE80_9PROT</name>
<feature type="transmembrane region" description="Helical" evidence="8">
    <location>
        <begin position="37"/>
        <end position="63"/>
    </location>
</feature>
<keyword evidence="6 8" id="KW-1133">Transmembrane helix</keyword>
<evidence type="ECO:0000256" key="3">
    <source>
        <dbReference type="ARBA" id="ARBA00022448"/>
    </source>
</evidence>
<dbReference type="PROSITE" id="PS50928">
    <property type="entry name" value="ABC_TM1"/>
    <property type="match status" value="1"/>
</dbReference>
<dbReference type="PANTHER" id="PTHR42929:SF1">
    <property type="entry name" value="INNER MEMBRANE ABC TRANSPORTER PERMEASE PROTEIN YDCU-RELATED"/>
    <property type="match status" value="1"/>
</dbReference>
<dbReference type="InterPro" id="IPR000515">
    <property type="entry name" value="MetI-like"/>
</dbReference>
<dbReference type="EMBL" id="JAXCLW010000003">
    <property type="protein sequence ID" value="MDY0883758.1"/>
    <property type="molecule type" value="Genomic_DNA"/>
</dbReference>
<evidence type="ECO:0000256" key="5">
    <source>
        <dbReference type="ARBA" id="ARBA00022692"/>
    </source>
</evidence>
<keyword evidence="11" id="KW-1185">Reference proteome</keyword>
<feature type="transmembrane region" description="Helical" evidence="8">
    <location>
        <begin position="222"/>
        <end position="246"/>
    </location>
</feature>
<evidence type="ECO:0000256" key="7">
    <source>
        <dbReference type="ARBA" id="ARBA00023136"/>
    </source>
</evidence>
<dbReference type="PANTHER" id="PTHR42929">
    <property type="entry name" value="INNER MEMBRANE ABC TRANSPORTER PERMEASE PROTEIN YDCU-RELATED-RELATED"/>
    <property type="match status" value="1"/>
</dbReference>
<dbReference type="InterPro" id="IPR035906">
    <property type="entry name" value="MetI-like_sf"/>
</dbReference>
<dbReference type="Proteomes" id="UP001279642">
    <property type="component" value="Unassembled WGS sequence"/>
</dbReference>
<comment type="caution">
    <text evidence="10">The sequence shown here is derived from an EMBL/GenBank/DDBJ whole genome shotgun (WGS) entry which is preliminary data.</text>
</comment>
<evidence type="ECO:0000256" key="2">
    <source>
        <dbReference type="ARBA" id="ARBA00007069"/>
    </source>
</evidence>
<evidence type="ECO:0000313" key="11">
    <source>
        <dbReference type="Proteomes" id="UP001279642"/>
    </source>
</evidence>
<evidence type="ECO:0000256" key="8">
    <source>
        <dbReference type="RuleBase" id="RU363032"/>
    </source>
</evidence>
<dbReference type="Pfam" id="PF00528">
    <property type="entry name" value="BPD_transp_1"/>
    <property type="match status" value="1"/>
</dbReference>
<evidence type="ECO:0000256" key="4">
    <source>
        <dbReference type="ARBA" id="ARBA00022475"/>
    </source>
</evidence>
<dbReference type="RefSeq" id="WP_320508825.1">
    <property type="nucleotide sequence ID" value="NZ_JAXCLW010000003.1"/>
</dbReference>
<proteinExistence type="inferred from homology"/>
<organism evidence="10 11">
    <name type="scientific">Dongia soli</name>
    <dbReference type="NCBI Taxonomy" id="600628"/>
    <lineage>
        <taxon>Bacteria</taxon>
        <taxon>Pseudomonadati</taxon>
        <taxon>Pseudomonadota</taxon>
        <taxon>Alphaproteobacteria</taxon>
        <taxon>Rhodospirillales</taxon>
        <taxon>Dongiaceae</taxon>
        <taxon>Dongia</taxon>
    </lineage>
</organism>
<keyword evidence="3 8" id="KW-0813">Transport</keyword>
<sequence>MTSARVLARSGGRRTRLARLSDILPPQWQRSDAFISLLLMAPAFLFIAVMLFASVSTLVLVSFRELTDPGMPVVYTLNNYLALFAPEGDIYRALLLRSLWIPLLTTVAVILVAYPFAYVLAFHVHRYKAVWLILVTIPFWISYFLRVASWKVILGENGVVNSFLAWLGVIDHPLEFLLYNRGAVIIVLTHSWLVFAILPIYVSLEKIDRSFLEAAKDLGDDAIQVFLRVTLPLSLPGVFSSAILIFVRAAGDYVTPSLFGGISGTMIGNLIVSLFTAEDNAPMAAAVSVFLMLALVIVVCAVALLYWLWKKWRASL</sequence>
<accession>A0ABU5EE80</accession>
<evidence type="ECO:0000256" key="6">
    <source>
        <dbReference type="ARBA" id="ARBA00022989"/>
    </source>
</evidence>
<feature type="transmembrane region" description="Helical" evidence="8">
    <location>
        <begin position="182"/>
        <end position="202"/>
    </location>
</feature>
<dbReference type="Gene3D" id="1.10.3720.10">
    <property type="entry name" value="MetI-like"/>
    <property type="match status" value="1"/>
</dbReference>
<protein>
    <submittedName>
        <fullName evidence="10">ABC transporter permease</fullName>
    </submittedName>
</protein>
<evidence type="ECO:0000256" key="1">
    <source>
        <dbReference type="ARBA" id="ARBA00004651"/>
    </source>
</evidence>
<evidence type="ECO:0000259" key="9">
    <source>
        <dbReference type="PROSITE" id="PS50928"/>
    </source>
</evidence>
<keyword evidence="5 8" id="KW-0812">Transmembrane</keyword>
<dbReference type="CDD" id="cd06261">
    <property type="entry name" value="TM_PBP2"/>
    <property type="match status" value="1"/>
</dbReference>
<feature type="transmembrane region" description="Helical" evidence="8">
    <location>
        <begin position="283"/>
        <end position="309"/>
    </location>
</feature>
<gene>
    <name evidence="10" type="ORF">SMD27_12970</name>
</gene>
<keyword evidence="7 8" id="KW-0472">Membrane</keyword>
<feature type="transmembrane region" description="Helical" evidence="8">
    <location>
        <begin position="258"/>
        <end position="277"/>
    </location>
</feature>
<feature type="domain" description="ABC transmembrane type-1" evidence="9">
    <location>
        <begin position="95"/>
        <end position="302"/>
    </location>
</feature>
<comment type="similarity">
    <text evidence="2">Belongs to the binding-protein-dependent transport system permease family. CysTW subfamily.</text>
</comment>
<feature type="transmembrane region" description="Helical" evidence="8">
    <location>
        <begin position="129"/>
        <end position="146"/>
    </location>
</feature>